<reference evidence="4" key="1">
    <citation type="submission" date="2016-10" db="EMBL/GenBank/DDBJ databases">
        <authorList>
            <person name="Varghese N."/>
            <person name="Submissions S."/>
        </authorList>
    </citation>
    <scope>NUCLEOTIDE SEQUENCE [LARGE SCALE GENOMIC DNA]</scope>
    <source>
        <strain evidence="4">DSM 1551</strain>
    </source>
</reference>
<organism evidence="3 4">
    <name type="scientific">Thomasclavelia cocleata</name>
    <dbReference type="NCBI Taxonomy" id="69824"/>
    <lineage>
        <taxon>Bacteria</taxon>
        <taxon>Bacillati</taxon>
        <taxon>Bacillota</taxon>
        <taxon>Erysipelotrichia</taxon>
        <taxon>Erysipelotrichales</taxon>
        <taxon>Coprobacillaceae</taxon>
        <taxon>Thomasclavelia</taxon>
    </lineage>
</organism>
<accession>A0A1I0H577</accession>
<protein>
    <submittedName>
        <fullName evidence="3">DNA-binding response regulator, LytR/AlgR family</fullName>
    </submittedName>
</protein>
<dbReference type="AlphaFoldDB" id="A0A1I0H577"/>
<dbReference type="EMBL" id="FOIN01000041">
    <property type="protein sequence ID" value="SET77975.1"/>
    <property type="molecule type" value="Genomic_DNA"/>
</dbReference>
<keyword evidence="3" id="KW-0238">DNA-binding</keyword>
<keyword evidence="1" id="KW-0597">Phosphoprotein</keyword>
<dbReference type="GeneID" id="78289282"/>
<feature type="modified residue" description="4-aspartylphosphate" evidence="1">
    <location>
        <position position="58"/>
    </location>
</feature>
<feature type="domain" description="Response regulatory" evidence="2">
    <location>
        <begin position="5"/>
        <end position="120"/>
    </location>
</feature>
<evidence type="ECO:0000256" key="1">
    <source>
        <dbReference type="PROSITE-ProRule" id="PRU00169"/>
    </source>
</evidence>
<dbReference type="SMART" id="SM00850">
    <property type="entry name" value="LytTR"/>
    <property type="match status" value="1"/>
</dbReference>
<dbReference type="InterPro" id="IPR007492">
    <property type="entry name" value="LytTR_DNA-bd_dom"/>
</dbReference>
<dbReference type="PROSITE" id="PS50110">
    <property type="entry name" value="RESPONSE_REGULATORY"/>
    <property type="match status" value="1"/>
</dbReference>
<dbReference type="GO" id="GO:0000160">
    <property type="term" value="P:phosphorelay signal transduction system"/>
    <property type="evidence" value="ECO:0007669"/>
    <property type="project" value="InterPro"/>
</dbReference>
<evidence type="ECO:0000313" key="3">
    <source>
        <dbReference type="EMBL" id="SET77975.1"/>
    </source>
</evidence>
<evidence type="ECO:0000259" key="2">
    <source>
        <dbReference type="PROSITE" id="PS50110"/>
    </source>
</evidence>
<dbReference type="SUPFAM" id="SSF52172">
    <property type="entry name" value="CheY-like"/>
    <property type="match status" value="1"/>
</dbReference>
<dbReference type="InterPro" id="IPR001789">
    <property type="entry name" value="Sig_transdc_resp-reg_receiver"/>
</dbReference>
<dbReference type="OrthoDB" id="9788600at2"/>
<dbReference type="Proteomes" id="UP000198558">
    <property type="component" value="Unassembled WGS sequence"/>
</dbReference>
<dbReference type="InterPro" id="IPR011006">
    <property type="entry name" value="CheY-like_superfamily"/>
</dbReference>
<gene>
    <name evidence="3" type="ORF">SAMN04489758_14117</name>
</gene>
<dbReference type="Gene3D" id="3.40.50.2300">
    <property type="match status" value="1"/>
</dbReference>
<evidence type="ECO:0000313" key="4">
    <source>
        <dbReference type="Proteomes" id="UP000198558"/>
    </source>
</evidence>
<proteinExistence type="predicted"/>
<name>A0A1I0H577_9FIRM</name>
<sequence length="236" mass="28314">MKKYNIIFCDDDKEFLDLISLNFISSFNNIEFNIYKFLSLEQLTEFVTNKQVDVLFLDYNFKKENSFDYLEKHNINNTTKLIIVSSFENIIYDSFKYDIFWFIRKSKLDIDLKNLISHLISVLNDENNDVIFKDSNKKLVLNKDKIRIIETHSKNNLVIHEDKQYIIRATFKSIKDIFMNDCDYIMPTYGKFINCKYIKFFNYSDSTIEMIDSTLIPISRAYKKESEKKYGEYLCK</sequence>
<dbReference type="RefSeq" id="WP_092356080.1">
    <property type="nucleotide sequence ID" value="NZ_CAMJBU010000250.1"/>
</dbReference>
<keyword evidence="4" id="KW-1185">Reference proteome</keyword>
<dbReference type="Gene3D" id="2.40.50.1020">
    <property type="entry name" value="LytTr DNA-binding domain"/>
    <property type="match status" value="1"/>
</dbReference>
<dbReference type="GO" id="GO:0003677">
    <property type="term" value="F:DNA binding"/>
    <property type="evidence" value="ECO:0007669"/>
    <property type="project" value="UniProtKB-KW"/>
</dbReference>